<dbReference type="EMBL" id="JACHWY010000002">
    <property type="protein sequence ID" value="MBB3047697.1"/>
    <property type="molecule type" value="Genomic_DNA"/>
</dbReference>
<proteinExistence type="predicted"/>
<dbReference type="RefSeq" id="WP_183410461.1">
    <property type="nucleotide sequence ID" value="NZ_JACHWY010000002.1"/>
</dbReference>
<dbReference type="AlphaFoldDB" id="A0A7W4W6E8"/>
<evidence type="ECO:0000313" key="2">
    <source>
        <dbReference type="Proteomes" id="UP000537130"/>
    </source>
</evidence>
<keyword evidence="2" id="KW-1185">Reference proteome</keyword>
<organism evidence="1 2">
    <name type="scientific">Litorivivens lipolytica</name>
    <dbReference type="NCBI Taxonomy" id="1524264"/>
    <lineage>
        <taxon>Bacteria</taxon>
        <taxon>Pseudomonadati</taxon>
        <taxon>Pseudomonadota</taxon>
        <taxon>Gammaproteobacteria</taxon>
        <taxon>Litorivivens</taxon>
    </lineage>
</organism>
<gene>
    <name evidence="1" type="ORF">FHR99_001963</name>
</gene>
<reference evidence="1 2" key="1">
    <citation type="submission" date="2020-08" db="EMBL/GenBank/DDBJ databases">
        <title>Genomic Encyclopedia of Type Strains, Phase III (KMG-III): the genomes of soil and plant-associated and newly described type strains.</title>
        <authorList>
            <person name="Whitman W."/>
        </authorList>
    </citation>
    <scope>NUCLEOTIDE SEQUENCE [LARGE SCALE GENOMIC DNA]</scope>
    <source>
        <strain evidence="1 2">CECT 8654</strain>
    </source>
</reference>
<accession>A0A7W4W6E8</accession>
<dbReference type="Proteomes" id="UP000537130">
    <property type="component" value="Unassembled WGS sequence"/>
</dbReference>
<evidence type="ECO:0000313" key="1">
    <source>
        <dbReference type="EMBL" id="MBB3047697.1"/>
    </source>
</evidence>
<comment type="caution">
    <text evidence="1">The sequence shown here is derived from an EMBL/GenBank/DDBJ whole genome shotgun (WGS) entry which is preliminary data.</text>
</comment>
<name>A0A7W4W6E8_9GAMM</name>
<protein>
    <submittedName>
        <fullName evidence="1">Uncharacterized protein</fullName>
    </submittedName>
</protein>
<sequence length="140" mass="15304">MGDELVLTPELRHLKSLLQFSSPLLRSRFLAEVPLRHSEQKIPLQVLELGSEAADVPVPTLAEYYALYKLLHRTYPHMDYIFEPQSRHYITHGDLLGLDEFGGATGKPPAVAADAGNGVVALGKEKPVADSQPAGFVQSS</sequence>